<dbReference type="SUPFAM" id="SSF52540">
    <property type="entry name" value="P-loop containing nucleoside triphosphate hydrolases"/>
    <property type="match status" value="1"/>
</dbReference>
<dbReference type="AlphaFoldDB" id="A0AAJ4RBX7"/>
<name>A0AAJ4RBX7_9BACT</name>
<feature type="domain" description="AAA+ ATPase" evidence="1">
    <location>
        <begin position="33"/>
        <end position="149"/>
    </location>
</feature>
<dbReference type="PANTHER" id="PTHR42990:SF1">
    <property type="entry name" value="AAA+ ATPASE DOMAIN-CONTAINING PROTEIN"/>
    <property type="match status" value="1"/>
</dbReference>
<sequence>MDFTKFFNEQFELINKLDLEFKRSVYDLVDIENNKLTALLGQRGVGKTTILLQKLKEINSDNALYISVDNPYFSIVNLYEFAKKFEQYGGEYLFIDEIHKYKDIASHLKAIYDMTNLKVIVSGSSLLQIYKEADLSRRVYEIKVPVLSFREFLEIKGYKFNKYSIDEIVNNHLEIAKIISSQIKPLKYFKEYLEYGGYPFFLEGISSYKQKLLNILNYIIEVDLPYTANISYANIDKLKRLIYLLAISVPFTPNIQELSQKTGISRPSLLEYLYLLEKSEILINLHFKSRGTSKLQKPDKIYLNNTNLIRAITDNSNIGNERETFFVNQVKSYFLNKKSFFDENIVLAKNGDFIVGDYTFEIGGKNKDFKQIKGIENSFIISDDIEIGFKNKIPLYLFGFLY</sequence>
<keyword evidence="5" id="KW-1185">Reference proteome</keyword>
<dbReference type="Proteomes" id="UP000298805">
    <property type="component" value="Chromosome"/>
</dbReference>
<organism evidence="3 4">
    <name type="scientific">Caminibacter pacificus</name>
    <dbReference type="NCBI Taxonomy" id="1424653"/>
    <lineage>
        <taxon>Bacteria</taxon>
        <taxon>Pseudomonadati</taxon>
        <taxon>Campylobacterota</taxon>
        <taxon>Epsilonproteobacteria</taxon>
        <taxon>Nautiliales</taxon>
        <taxon>Nautiliaceae</taxon>
        <taxon>Caminibacter</taxon>
    </lineage>
</organism>
<dbReference type="Proteomes" id="UP000272781">
    <property type="component" value="Unassembled WGS sequence"/>
</dbReference>
<dbReference type="InterPro" id="IPR041682">
    <property type="entry name" value="AAA_14"/>
</dbReference>
<evidence type="ECO:0000313" key="2">
    <source>
        <dbReference type="EMBL" id="QCI28942.1"/>
    </source>
</evidence>
<dbReference type="Gene3D" id="3.40.50.300">
    <property type="entry name" value="P-loop containing nucleotide triphosphate hydrolases"/>
    <property type="match status" value="1"/>
</dbReference>
<accession>A0AAJ4RBX7</accession>
<dbReference type="InterPro" id="IPR027417">
    <property type="entry name" value="P-loop_NTPase"/>
</dbReference>
<dbReference type="PANTHER" id="PTHR42990">
    <property type="entry name" value="ATPASE"/>
    <property type="match status" value="1"/>
</dbReference>
<evidence type="ECO:0000313" key="3">
    <source>
        <dbReference type="EMBL" id="ROR39535.1"/>
    </source>
</evidence>
<evidence type="ECO:0000313" key="4">
    <source>
        <dbReference type="Proteomes" id="UP000272781"/>
    </source>
</evidence>
<evidence type="ECO:0000313" key="5">
    <source>
        <dbReference type="Proteomes" id="UP000298805"/>
    </source>
</evidence>
<gene>
    <name evidence="2" type="ORF">C6V80_08150</name>
    <name evidence="3" type="ORF">EDC58_1475</name>
</gene>
<protein>
    <submittedName>
        <fullName evidence="2">AAA family ATPase</fullName>
    </submittedName>
</protein>
<dbReference type="RefSeq" id="WP_123352865.1">
    <property type="nucleotide sequence ID" value="NZ_CP027432.2"/>
</dbReference>
<dbReference type="SMART" id="SM00382">
    <property type="entry name" value="AAA"/>
    <property type="match status" value="1"/>
</dbReference>
<reference evidence="5" key="1">
    <citation type="submission" date="2018-03" db="EMBL/GenBank/DDBJ databases">
        <title>A comparative analysis of the Nautiliaceae.</title>
        <authorList>
            <person name="Grosche A."/>
            <person name="Smedile F."/>
            <person name="Vetriani C."/>
        </authorList>
    </citation>
    <scope>NUCLEOTIDE SEQUENCE [LARGE SCALE GENOMIC DNA]</scope>
    <source>
        <strain evidence="5">TB6</strain>
    </source>
</reference>
<dbReference type="InterPro" id="IPR003593">
    <property type="entry name" value="AAA+_ATPase"/>
</dbReference>
<reference evidence="2" key="3">
    <citation type="submission" date="2019-06" db="EMBL/GenBank/DDBJ databases">
        <title>A comparative analysis of the Nautiliaceae.</title>
        <authorList>
            <person name="Grosche A."/>
            <person name="Smedile F."/>
            <person name="Vetriani C."/>
        </authorList>
    </citation>
    <scope>NUCLEOTIDE SEQUENCE</scope>
    <source>
        <strain evidence="2">TB6</strain>
    </source>
</reference>
<proteinExistence type="predicted"/>
<dbReference type="EMBL" id="CP027432">
    <property type="protein sequence ID" value="QCI28942.1"/>
    <property type="molecule type" value="Genomic_DNA"/>
</dbReference>
<evidence type="ECO:0000259" key="1">
    <source>
        <dbReference type="SMART" id="SM00382"/>
    </source>
</evidence>
<dbReference type="EMBL" id="RJVK01000003">
    <property type="protein sequence ID" value="ROR39535.1"/>
    <property type="molecule type" value="Genomic_DNA"/>
</dbReference>
<reference evidence="3 4" key="2">
    <citation type="submission" date="2018-11" db="EMBL/GenBank/DDBJ databases">
        <title>Genomic Encyclopedia of Type Strains, Phase IV (KMG-IV): sequencing the most valuable type-strain genomes for metagenomic binning, comparative biology and taxonomic classification.</title>
        <authorList>
            <person name="Goeker M."/>
        </authorList>
    </citation>
    <scope>NUCLEOTIDE SEQUENCE [LARGE SCALE GENOMIC DNA]</scope>
    <source>
        <strain evidence="3 4">DSM 27783</strain>
    </source>
</reference>
<dbReference type="Pfam" id="PF13173">
    <property type="entry name" value="AAA_14"/>
    <property type="match status" value="1"/>
</dbReference>